<evidence type="ECO:0000313" key="10">
    <source>
        <dbReference type="EMBL" id="KAG7562737.1"/>
    </source>
</evidence>
<dbReference type="Proteomes" id="UP000812966">
    <property type="component" value="Unassembled WGS sequence"/>
</dbReference>
<protein>
    <recommendedName>
        <fullName evidence="3">Palmitoyl-protein thioesterase 1</fullName>
        <ecNumber evidence="2">3.1.2.22</ecNumber>
    </recommendedName>
    <alternativeName>
        <fullName evidence="8">Palmitoyl-protein hydrolase 1</fullName>
    </alternativeName>
</protein>
<dbReference type="GO" id="GO:0008474">
    <property type="term" value="F:palmitoyl-(protein) hydrolase activity"/>
    <property type="evidence" value="ECO:0007669"/>
    <property type="project" value="UniProtKB-EC"/>
</dbReference>
<dbReference type="FunFam" id="3.40.50.1820:FF:000107">
    <property type="entry name" value="Palmitoyl-protein thioesterase 1"/>
    <property type="match status" value="1"/>
</dbReference>
<accession>A0A8K0JQ00</accession>
<dbReference type="PANTHER" id="PTHR11247:SF8">
    <property type="entry name" value="PALMITOYL-PROTEIN THIOESTERASE 1"/>
    <property type="match status" value="1"/>
</dbReference>
<comment type="caution">
    <text evidence="10">The sequence shown here is derived from an EMBL/GenBank/DDBJ whole genome shotgun (WGS) entry which is preliminary data.</text>
</comment>
<comment type="similarity">
    <text evidence="1">Belongs to the palmitoyl-protein thioesterase family.</text>
</comment>
<evidence type="ECO:0000256" key="5">
    <source>
        <dbReference type="ARBA" id="ARBA00022801"/>
    </source>
</evidence>
<evidence type="ECO:0000256" key="2">
    <source>
        <dbReference type="ARBA" id="ARBA00012423"/>
    </source>
</evidence>
<proteinExistence type="inferred from homology"/>
<feature type="chain" id="PRO_5035450654" description="Palmitoyl-protein thioesterase 1" evidence="9">
    <location>
        <begin position="19"/>
        <end position="318"/>
    </location>
</feature>
<dbReference type="EC" id="3.1.2.22" evidence="2"/>
<keyword evidence="6" id="KW-1015">Disulfide bond</keyword>
<dbReference type="EMBL" id="JABELV010000026">
    <property type="protein sequence ID" value="KAG7562737.1"/>
    <property type="molecule type" value="Genomic_DNA"/>
</dbReference>
<name>A0A8K0JQ00_9TREE</name>
<dbReference type="OrthoDB" id="10263094at2759"/>
<gene>
    <name evidence="10" type="ORF">FFLO_01798</name>
</gene>
<dbReference type="AlphaFoldDB" id="A0A8K0JQ00"/>
<evidence type="ECO:0000256" key="3">
    <source>
        <dbReference type="ARBA" id="ARBA00014212"/>
    </source>
</evidence>
<feature type="signal peptide" evidence="9">
    <location>
        <begin position="1"/>
        <end position="18"/>
    </location>
</feature>
<evidence type="ECO:0000256" key="6">
    <source>
        <dbReference type="ARBA" id="ARBA00023157"/>
    </source>
</evidence>
<evidence type="ECO:0000256" key="4">
    <source>
        <dbReference type="ARBA" id="ARBA00022729"/>
    </source>
</evidence>
<dbReference type="Gene3D" id="3.40.50.1820">
    <property type="entry name" value="alpha/beta hydrolase"/>
    <property type="match status" value="1"/>
</dbReference>
<evidence type="ECO:0000256" key="8">
    <source>
        <dbReference type="ARBA" id="ARBA00031934"/>
    </source>
</evidence>
<evidence type="ECO:0000256" key="1">
    <source>
        <dbReference type="ARBA" id="ARBA00010758"/>
    </source>
</evidence>
<keyword evidence="4 9" id="KW-0732">Signal</keyword>
<evidence type="ECO:0000256" key="7">
    <source>
        <dbReference type="ARBA" id="ARBA00023180"/>
    </source>
</evidence>
<dbReference type="PANTHER" id="PTHR11247">
    <property type="entry name" value="PALMITOYL-PROTEIN THIOESTERASE/DOLICHYLDIPHOSPHATASE 1"/>
    <property type="match status" value="1"/>
</dbReference>
<dbReference type="PRINTS" id="PR00414">
    <property type="entry name" value="PPTHIESTRASE"/>
</dbReference>
<dbReference type="InterPro" id="IPR002472">
    <property type="entry name" value="Palm_thioest"/>
</dbReference>
<reference evidence="10" key="1">
    <citation type="submission" date="2020-04" db="EMBL/GenBank/DDBJ databases">
        <title>Analysis of mating type loci in Filobasidium floriforme.</title>
        <authorList>
            <person name="Nowrousian M."/>
        </authorList>
    </citation>
    <scope>NUCLEOTIDE SEQUENCE</scope>
    <source>
        <strain evidence="10">CBS 6242</strain>
    </source>
</reference>
<dbReference type="SUPFAM" id="SSF53474">
    <property type="entry name" value="alpha/beta-Hydrolases"/>
    <property type="match status" value="1"/>
</dbReference>
<organism evidence="10 11">
    <name type="scientific">Filobasidium floriforme</name>
    <dbReference type="NCBI Taxonomy" id="5210"/>
    <lineage>
        <taxon>Eukaryota</taxon>
        <taxon>Fungi</taxon>
        <taxon>Dikarya</taxon>
        <taxon>Basidiomycota</taxon>
        <taxon>Agaricomycotina</taxon>
        <taxon>Tremellomycetes</taxon>
        <taxon>Filobasidiales</taxon>
        <taxon>Filobasidiaceae</taxon>
        <taxon>Filobasidium</taxon>
    </lineage>
</organism>
<keyword evidence="11" id="KW-1185">Reference proteome</keyword>
<evidence type="ECO:0000313" key="11">
    <source>
        <dbReference type="Proteomes" id="UP000812966"/>
    </source>
</evidence>
<keyword evidence="7" id="KW-0325">Glycoprotein</keyword>
<dbReference type="InterPro" id="IPR029058">
    <property type="entry name" value="AB_hydrolase_fold"/>
</dbReference>
<dbReference type="Pfam" id="PF02089">
    <property type="entry name" value="Palm_thioest"/>
    <property type="match status" value="1"/>
</dbReference>
<sequence length="318" mass="35135">MLLIRAIVLLGLVPSALAYPGRQQPLTPATSRPASPRPLVVWHGLGDTAASEGMASIKKDIEGMYPGIFVMNVKVPGEGSLDDERKAGFWGNATDQVDIVAEKILATPELAQGFDAIGFSQGGLFIRDYVQRYNSPPVHNLITFGSPHMGIAALIPCKSNLDVTCRLAQAAAKRGVYGKWAQDNIIQAAYFRDQDRLEEFLAANVYLTRLNGETEDQPVARKNLARLDNYVMVMFDKDETVYPKESAIFGSLAPETHELIRMEEHDFLYKDDHIGLKTLGDLGRILVVQCAGSHMDLEWDDEDGCAKQLVKRFVGRQS</sequence>
<keyword evidence="5" id="KW-0378">Hydrolase</keyword>
<evidence type="ECO:0000256" key="9">
    <source>
        <dbReference type="SAM" id="SignalP"/>
    </source>
</evidence>